<dbReference type="SUPFAM" id="SSF52317">
    <property type="entry name" value="Class I glutamine amidotransferase-like"/>
    <property type="match status" value="1"/>
</dbReference>
<evidence type="ECO:0000259" key="4">
    <source>
        <dbReference type="Pfam" id="PF07685"/>
    </source>
</evidence>
<dbReference type="EC" id="3.5.1.2" evidence="2"/>
<proteinExistence type="inferred from homology"/>
<evidence type="ECO:0000256" key="1">
    <source>
        <dbReference type="ARBA" id="ARBA00022962"/>
    </source>
</evidence>
<protein>
    <recommendedName>
        <fullName evidence="2">Lipid II isoglutaminyl synthase (glutamine-hydrolyzing) subunit GatD</fullName>
        <ecNumber evidence="2">6.3.5.13</ecNumber>
    </recommendedName>
    <alternativeName>
        <fullName evidence="2">Lipid II isoglutaminyl synthase glutaminase subunit</fullName>
        <ecNumber evidence="2">3.5.1.2</ecNumber>
    </alternativeName>
</protein>
<evidence type="ECO:0000256" key="3">
    <source>
        <dbReference type="SAM" id="MobiDB-lite"/>
    </source>
</evidence>
<feature type="region of interest" description="Disordered" evidence="3">
    <location>
        <begin position="168"/>
        <end position="197"/>
    </location>
</feature>
<keyword evidence="2" id="KW-0573">Peptidoglycan synthesis</keyword>
<organism evidence="5 6">
    <name type="scientific">Corynebacterium hansenii</name>
    <dbReference type="NCBI Taxonomy" id="394964"/>
    <lineage>
        <taxon>Bacteria</taxon>
        <taxon>Bacillati</taxon>
        <taxon>Actinomycetota</taxon>
        <taxon>Actinomycetes</taxon>
        <taxon>Mycobacteriales</taxon>
        <taxon>Corynebacteriaceae</taxon>
        <taxon>Corynebacterium</taxon>
    </lineage>
</organism>
<dbReference type="InterPro" id="IPR029062">
    <property type="entry name" value="Class_I_gatase-like"/>
</dbReference>
<dbReference type="PANTHER" id="PTHR21343">
    <property type="entry name" value="DETHIOBIOTIN SYNTHETASE"/>
    <property type="match status" value="1"/>
</dbReference>
<feature type="active site" evidence="2">
    <location>
        <position position="224"/>
    </location>
</feature>
<dbReference type="InterPro" id="IPR033949">
    <property type="entry name" value="CobQ_GATase1"/>
</dbReference>
<feature type="binding site" evidence="2">
    <location>
        <position position="125"/>
    </location>
    <ligand>
        <name>substrate</name>
    </ligand>
</feature>
<reference evidence="6" key="1">
    <citation type="journal article" date="2019" name="Int. J. Syst. Evol. Microbiol.">
        <title>The Global Catalogue of Microorganisms (GCM) 10K type strain sequencing project: providing services to taxonomists for standard genome sequencing and annotation.</title>
        <authorList>
            <consortium name="The Broad Institute Genomics Platform"/>
            <consortium name="The Broad Institute Genome Sequencing Center for Infectious Disease"/>
            <person name="Wu L."/>
            <person name="Ma J."/>
        </authorList>
    </citation>
    <scope>NUCLEOTIDE SEQUENCE [LARGE SCALE GENOMIC DNA]</scope>
    <source>
        <strain evidence="6">CCUG 53252</strain>
    </source>
</reference>
<dbReference type="Proteomes" id="UP001595751">
    <property type="component" value="Unassembled WGS sequence"/>
</dbReference>
<gene>
    <name evidence="2" type="primary">gatD</name>
    <name evidence="5" type="ORF">ACFORJ_04070</name>
</gene>
<keyword evidence="2" id="KW-0133">Cell shape</keyword>
<dbReference type="InterPro" id="IPR011698">
    <property type="entry name" value="GATase_3"/>
</dbReference>
<comment type="pathway">
    <text evidence="2">Cell wall biogenesis; peptidoglycan biosynthesis.</text>
</comment>
<dbReference type="CDD" id="cd01750">
    <property type="entry name" value="GATase1_CobQ"/>
    <property type="match status" value="1"/>
</dbReference>
<comment type="function">
    <text evidence="2">The lipid II isoglutaminyl synthase complex catalyzes the formation of alpha-D-isoglutamine in the cell wall lipid II stem peptide. The GatD subunit catalyzes the hydrolysis of glutamine to glutamate and ammonia. The resulting ammonia molecule is channeled to the active site of MurT.</text>
</comment>
<dbReference type="InterPro" id="IPR043702">
    <property type="entry name" value="Lipid_II_synth_GatD"/>
</dbReference>
<evidence type="ECO:0000313" key="6">
    <source>
        <dbReference type="Proteomes" id="UP001595751"/>
    </source>
</evidence>
<dbReference type="PANTHER" id="PTHR21343:SF9">
    <property type="entry name" value="LIPID II ISOGLUTAMINYL SYNTHASE (GLUTAMINE-HYDROLYZING) SUBUNIT GATD"/>
    <property type="match status" value="1"/>
</dbReference>
<dbReference type="Gene3D" id="3.40.50.880">
    <property type="match status" value="1"/>
</dbReference>
<keyword evidence="2" id="KW-0436">Ligase</keyword>
<feature type="domain" description="CobB/CobQ-like glutamine amidotransferase" evidence="4">
    <location>
        <begin position="5"/>
        <end position="171"/>
    </location>
</feature>
<keyword evidence="6" id="KW-1185">Reference proteome</keyword>
<dbReference type="EC" id="6.3.5.13" evidence="2"/>
<sequence>MTDLNIGLILPDVLGTYGDDGNALVLRERARRRGFDAEVTPVKLGQPVPEGLDIYTIGGGEDVAQTIAAEHLAKDGGLVRAAAAGRPILAICAGFQVLGESFRAGGREVAGLGLLDCTTTSLETRAIGEIRTAPLSDELSSTLTGFENHMGRTTLGADARPLGRVIRGVGNAGPERQPEPGRAPGPVRAGGSGGADVVKPEVAETPTGGEEGAVQGSIVATYLHGPVLARNPELADLLLARAMGISVSELEPLELPVIGRLRAERIASKPRPKSER</sequence>
<comment type="catalytic activity">
    <reaction evidence="2">
        <text>L-glutamine + H2O = L-glutamate + NH4(+)</text>
        <dbReference type="Rhea" id="RHEA:15889"/>
        <dbReference type="ChEBI" id="CHEBI:15377"/>
        <dbReference type="ChEBI" id="CHEBI:28938"/>
        <dbReference type="ChEBI" id="CHEBI:29985"/>
        <dbReference type="ChEBI" id="CHEBI:58359"/>
        <dbReference type="EC" id="3.5.1.2"/>
    </reaction>
</comment>
<dbReference type="EMBL" id="JBHRZN010000001">
    <property type="protein sequence ID" value="MFC3849345.1"/>
    <property type="molecule type" value="Genomic_DNA"/>
</dbReference>
<accession>A0ABV7ZQB3</accession>
<evidence type="ECO:0000313" key="5">
    <source>
        <dbReference type="EMBL" id="MFC3849345.1"/>
    </source>
</evidence>
<evidence type="ECO:0000256" key="2">
    <source>
        <dbReference type="HAMAP-Rule" id="MF_02213"/>
    </source>
</evidence>
<dbReference type="PROSITE" id="PS51274">
    <property type="entry name" value="GATASE_COBBQ"/>
    <property type="match status" value="1"/>
</dbReference>
<comment type="similarity">
    <text evidence="2">Belongs to the CobB/CobQ family. GatD subfamily.</text>
</comment>
<keyword evidence="2" id="KW-0961">Cell wall biogenesis/degradation</keyword>
<keyword evidence="1 2" id="KW-0315">Glutamine amidotransferase</keyword>
<feature type="active site" description="Nucleophile" evidence="2">
    <location>
        <position position="92"/>
    </location>
</feature>
<name>A0ABV7ZQB3_9CORY</name>
<dbReference type="Pfam" id="PF07685">
    <property type="entry name" value="GATase_3"/>
    <property type="match status" value="1"/>
</dbReference>
<comment type="caution">
    <text evidence="5">The sequence shown here is derived from an EMBL/GenBank/DDBJ whole genome shotgun (WGS) entry which is preliminary data.</text>
</comment>
<dbReference type="HAMAP" id="MF_02213">
    <property type="entry name" value="Lipid_II_synth_GatD"/>
    <property type="match status" value="1"/>
</dbReference>
<keyword evidence="2" id="KW-0378">Hydrolase</keyword>
<comment type="subunit">
    <text evidence="2">Forms a heterodimer with MurT.</text>
</comment>
<dbReference type="RefSeq" id="WP_290290906.1">
    <property type="nucleotide sequence ID" value="NZ_CP047211.1"/>
</dbReference>
<comment type="catalytic activity">
    <reaction evidence="2">
        <text>beta-D-GlcNAc-(1-&gt;4)-Mur2Ac(oyl-L-Ala-gamma-D-Glu-L-Lys-D-Ala-D-Ala)-di-trans,octa-cis-undecaprenyl diphosphate + L-glutamine + ATP + H2O = beta-D-GlcNAc-(1-&gt;4)-Mur2Ac(oyl-L-Ala-D-isoglutaminyl-L-Lys-D-Ala-D-Ala)-di-trans,octa-cis-undecaprenyl diphosphate + L-glutamate + ADP + phosphate + H(+)</text>
        <dbReference type="Rhea" id="RHEA:57928"/>
        <dbReference type="ChEBI" id="CHEBI:15377"/>
        <dbReference type="ChEBI" id="CHEBI:15378"/>
        <dbReference type="ChEBI" id="CHEBI:29985"/>
        <dbReference type="ChEBI" id="CHEBI:30616"/>
        <dbReference type="ChEBI" id="CHEBI:43474"/>
        <dbReference type="ChEBI" id="CHEBI:58359"/>
        <dbReference type="ChEBI" id="CHEBI:60033"/>
        <dbReference type="ChEBI" id="CHEBI:62233"/>
        <dbReference type="ChEBI" id="CHEBI:456216"/>
        <dbReference type="EC" id="6.3.5.13"/>
    </reaction>
</comment>